<protein>
    <recommendedName>
        <fullName evidence="7">Importin N-terminal domain-containing protein</fullName>
    </recommendedName>
</protein>
<dbReference type="PANTHER" id="PTHR10997:SF28">
    <property type="entry name" value="IMPORTIN BETA SMX1"/>
    <property type="match status" value="1"/>
</dbReference>
<dbReference type="InterPro" id="IPR011989">
    <property type="entry name" value="ARM-like"/>
</dbReference>
<evidence type="ECO:0000313" key="9">
    <source>
        <dbReference type="Proteomes" id="UP000509704"/>
    </source>
</evidence>
<evidence type="ECO:0000256" key="4">
    <source>
        <dbReference type="ARBA" id="ARBA00022490"/>
    </source>
</evidence>
<dbReference type="GO" id="GO:0005635">
    <property type="term" value="C:nuclear envelope"/>
    <property type="evidence" value="ECO:0007669"/>
    <property type="project" value="TreeGrafter"/>
</dbReference>
<keyword evidence="5" id="KW-0653">Protein transport</keyword>
<evidence type="ECO:0000256" key="3">
    <source>
        <dbReference type="ARBA" id="ARBA00022448"/>
    </source>
</evidence>
<dbReference type="SUPFAM" id="SSF48371">
    <property type="entry name" value="ARM repeat"/>
    <property type="match status" value="1"/>
</dbReference>
<dbReference type="OrthoDB" id="760868at2759"/>
<dbReference type="RefSeq" id="XP_037144472.1">
    <property type="nucleotide sequence ID" value="XM_037288577.1"/>
</dbReference>
<dbReference type="GO" id="GO:0005829">
    <property type="term" value="C:cytosol"/>
    <property type="evidence" value="ECO:0007669"/>
    <property type="project" value="TreeGrafter"/>
</dbReference>
<accession>A0A7H9B2Y4</accession>
<evidence type="ECO:0000256" key="1">
    <source>
        <dbReference type="ARBA" id="ARBA00004123"/>
    </source>
</evidence>
<gene>
    <name evidence="8" type="ORF">HG535_0D04530</name>
</gene>
<proteinExistence type="predicted"/>
<dbReference type="Gene3D" id="1.25.10.10">
    <property type="entry name" value="Leucine-rich Repeat Variant"/>
    <property type="match status" value="1"/>
</dbReference>
<dbReference type="Proteomes" id="UP000509704">
    <property type="component" value="Chromosome 4"/>
</dbReference>
<dbReference type="InterPro" id="IPR001494">
    <property type="entry name" value="Importin-beta_N"/>
</dbReference>
<evidence type="ECO:0000259" key="7">
    <source>
        <dbReference type="PROSITE" id="PS50166"/>
    </source>
</evidence>
<evidence type="ECO:0000256" key="2">
    <source>
        <dbReference type="ARBA" id="ARBA00004496"/>
    </source>
</evidence>
<evidence type="ECO:0000256" key="5">
    <source>
        <dbReference type="ARBA" id="ARBA00022927"/>
    </source>
</evidence>
<dbReference type="Pfam" id="PF08506">
    <property type="entry name" value="Cse1"/>
    <property type="match status" value="1"/>
</dbReference>
<comment type="subcellular location">
    <subcellularLocation>
        <location evidence="2">Cytoplasm</location>
    </subcellularLocation>
    <subcellularLocation>
        <location evidence="1">Nucleus</location>
    </subcellularLocation>
</comment>
<evidence type="ECO:0000256" key="6">
    <source>
        <dbReference type="ARBA" id="ARBA00023242"/>
    </source>
</evidence>
<dbReference type="AlphaFoldDB" id="A0A7H9B2Y4"/>
<dbReference type="Pfam" id="PF03810">
    <property type="entry name" value="IBN_N"/>
    <property type="match status" value="1"/>
</dbReference>
<keyword evidence="9" id="KW-1185">Reference proteome</keyword>
<dbReference type="GO" id="GO:0006606">
    <property type="term" value="P:protein import into nucleus"/>
    <property type="evidence" value="ECO:0007669"/>
    <property type="project" value="TreeGrafter"/>
</dbReference>
<dbReference type="GO" id="GO:0031267">
    <property type="term" value="F:small GTPase binding"/>
    <property type="evidence" value="ECO:0007669"/>
    <property type="project" value="InterPro"/>
</dbReference>
<keyword evidence="3" id="KW-0813">Transport</keyword>
<dbReference type="InterPro" id="IPR016024">
    <property type="entry name" value="ARM-type_fold"/>
</dbReference>
<organism evidence="8 9">
    <name type="scientific">Zygotorulaspora mrakii</name>
    <name type="common">Zygosaccharomyces mrakii</name>
    <dbReference type="NCBI Taxonomy" id="42260"/>
    <lineage>
        <taxon>Eukaryota</taxon>
        <taxon>Fungi</taxon>
        <taxon>Dikarya</taxon>
        <taxon>Ascomycota</taxon>
        <taxon>Saccharomycotina</taxon>
        <taxon>Saccharomycetes</taxon>
        <taxon>Saccharomycetales</taxon>
        <taxon>Saccharomycetaceae</taxon>
        <taxon>Zygotorulaspora</taxon>
    </lineage>
</organism>
<keyword evidence="4" id="KW-0963">Cytoplasm</keyword>
<dbReference type="EMBL" id="CP058607">
    <property type="protein sequence ID" value="QLG72744.1"/>
    <property type="molecule type" value="Genomic_DNA"/>
</dbReference>
<dbReference type="SMART" id="SM00913">
    <property type="entry name" value="IBN_N"/>
    <property type="match status" value="1"/>
</dbReference>
<feature type="domain" description="Importin N-terminal" evidence="7">
    <location>
        <begin position="27"/>
        <end position="100"/>
    </location>
</feature>
<dbReference type="PROSITE" id="PS50166">
    <property type="entry name" value="IMPORTIN_B_NT"/>
    <property type="match status" value="1"/>
</dbReference>
<dbReference type="PANTHER" id="PTHR10997">
    <property type="entry name" value="IMPORTIN-7, 8, 11"/>
    <property type="match status" value="1"/>
</dbReference>
<dbReference type="InterPro" id="IPR013713">
    <property type="entry name" value="XPO2_central"/>
</dbReference>
<dbReference type="GeneID" id="59236468"/>
<keyword evidence="6" id="KW-0539">Nucleus</keyword>
<sequence>MNEQDEREILQCIEHTMVADAKVIKLAEQQLFEFQKQSGFATFLLRVVSNTDIPLNIRLSSAIYLKNKIQRSWNAIKREDGIKADEQQIIKENLIQALVSNSQNNHLRPHLTESIRRILNTNCEWDLTSAIVELLSSGKQDYVYSGLLILFEVCIVHRWDMSDSRQTIDDVISLVLPIVEGIASQLVSQNDYRSNELLYLILKCFKYACLNNFPQYFNNTDKLSAWIQMHLFLCSKPLPAEVLQLDPADRSLDKRVKVNKWAFGNLNRFIHKFSRPTKSISEEFVSYVLANLIPSILEDYFKIIQSWSDQSLWLSQASLHFLIQFLEKCMVMDQIYPLLEPHLGTILESVIFPCLCASSQSVELLEDDPEEYTRRYFDMNKEGSTADVASSDFIFVVGHKRDSQLSKILPFVNNIFLSYSTNENDIYCAYKQEGAMRIISTLFAFIDPSADLEGIFSHYIISFLTQTKYPFLTARALETIAIYGNPFEDMGTLSKLFELTYTHFLNSNILPIQIEAADALKTLVVSNPNIHSHISSQVPGIMEKLLKLSKEFQIDIISEVMEVFVERFSDELTAFGEDLADNLVDQFLTLGRSMVESSGGTYSTGDQDQEIQVSALLQTMTTMVMSMTKVPLIDKFLPVVKFTIVNAQITFLSELVDLMDSLALSSQTLYNQFTPAVWEMFHDVLDSFQTYAMDYFETYLVFFQTVVTHGFPKDQTFLQPFLEILSVKMESEIDYDVEGVLDILVLYALSMRDTPLFDRALKASSNDELEIDDARIVKTFLANLFVKPIETLQTCENEGATLSMLTKWFSCKFSSVFAIKLQILAIIALFKLPELPSCVKGFTNQFSDKLITLTEQLPEAIRKRDAISKGDDFIQEALEVGPNGEDDEYFDEYEDDLNETVLDQINAFQEIHNFFSQLQAQNPSKYQQIVGSLTDVKRHSLNVILEFVSQN</sequence>
<dbReference type="KEGG" id="zmk:HG535_0D04530"/>
<reference evidence="8 9" key="1">
    <citation type="submission" date="2020-07" db="EMBL/GenBank/DDBJ databases">
        <title>The yeast mating-type switching endonuclease HO is a domesticated member of an unorthodox homing genetic element family.</title>
        <authorList>
            <person name="Coughlan A.Y."/>
            <person name="Lombardi L."/>
            <person name="Braun-Galleani S."/>
            <person name="Martos A.R."/>
            <person name="Galeote V."/>
            <person name="Bigey F."/>
            <person name="Dequin S."/>
            <person name="Byrne K.P."/>
            <person name="Wolfe K.H."/>
        </authorList>
    </citation>
    <scope>NUCLEOTIDE SEQUENCE [LARGE SCALE GENOMIC DNA]</scope>
    <source>
        <strain evidence="8 9">NRRL Y-6702</strain>
    </source>
</reference>
<evidence type="ECO:0000313" key="8">
    <source>
        <dbReference type="EMBL" id="QLG72744.1"/>
    </source>
</evidence>
<name>A0A7H9B2Y4_ZYGMR</name>